<evidence type="ECO:0000256" key="3">
    <source>
        <dbReference type="ARBA" id="ARBA00023002"/>
    </source>
</evidence>
<evidence type="ECO:0000256" key="2">
    <source>
        <dbReference type="ARBA" id="ARBA00022827"/>
    </source>
</evidence>
<dbReference type="SMART" id="SM01092">
    <property type="entry name" value="CO_deh_flav_C"/>
    <property type="match status" value="1"/>
</dbReference>
<dbReference type="InterPro" id="IPR051312">
    <property type="entry name" value="Diverse_Substr_Oxidored"/>
</dbReference>
<evidence type="ECO:0000313" key="7">
    <source>
        <dbReference type="Proteomes" id="UP000501452"/>
    </source>
</evidence>
<reference evidence="6 7" key="1">
    <citation type="submission" date="2019-10" db="EMBL/GenBank/DDBJ databases">
        <title>Rubrobacter sp nov SCSIO 52090 isolated from a deep-sea sediment in the South China Sea.</title>
        <authorList>
            <person name="Chen R.W."/>
        </authorList>
    </citation>
    <scope>NUCLEOTIDE SEQUENCE [LARGE SCALE GENOMIC DNA]</scope>
    <source>
        <strain evidence="6 7">SCSIO 52909</strain>
    </source>
</reference>
<keyword evidence="1" id="KW-0285">Flavoprotein</keyword>
<protein>
    <submittedName>
        <fullName evidence="6">Xanthine dehydrogenase family protein subunit M</fullName>
    </submittedName>
</protein>
<dbReference type="KEGG" id="rub:GBA63_20850"/>
<evidence type="ECO:0000256" key="1">
    <source>
        <dbReference type="ARBA" id="ARBA00022630"/>
    </source>
</evidence>
<dbReference type="AlphaFoldDB" id="A0A6G8QEA9"/>
<dbReference type="PANTHER" id="PTHR42659">
    <property type="entry name" value="XANTHINE DEHYDROGENASE SUBUNIT C-RELATED"/>
    <property type="match status" value="1"/>
</dbReference>
<gene>
    <name evidence="6" type="ORF">GBA63_20850</name>
</gene>
<feature type="region of interest" description="Disordered" evidence="4">
    <location>
        <begin position="231"/>
        <end position="259"/>
    </location>
</feature>
<proteinExistence type="predicted"/>
<organism evidence="6 7">
    <name type="scientific">Rubrobacter tropicus</name>
    <dbReference type="NCBI Taxonomy" id="2653851"/>
    <lineage>
        <taxon>Bacteria</taxon>
        <taxon>Bacillati</taxon>
        <taxon>Actinomycetota</taxon>
        <taxon>Rubrobacteria</taxon>
        <taxon>Rubrobacterales</taxon>
        <taxon>Rubrobacteraceae</taxon>
        <taxon>Rubrobacter</taxon>
    </lineage>
</organism>
<evidence type="ECO:0000256" key="4">
    <source>
        <dbReference type="SAM" id="MobiDB-lite"/>
    </source>
</evidence>
<dbReference type="GO" id="GO:0071949">
    <property type="term" value="F:FAD binding"/>
    <property type="evidence" value="ECO:0007669"/>
    <property type="project" value="InterPro"/>
</dbReference>
<dbReference type="Pfam" id="PF00941">
    <property type="entry name" value="FAD_binding_5"/>
    <property type="match status" value="1"/>
</dbReference>
<dbReference type="PANTHER" id="PTHR42659:SF2">
    <property type="entry name" value="XANTHINE DEHYDROGENASE SUBUNIT C-RELATED"/>
    <property type="match status" value="1"/>
</dbReference>
<dbReference type="SUPFAM" id="SSF55447">
    <property type="entry name" value="CO dehydrogenase flavoprotein C-terminal domain-like"/>
    <property type="match status" value="1"/>
</dbReference>
<evidence type="ECO:0000313" key="6">
    <source>
        <dbReference type="EMBL" id="QIN84819.1"/>
    </source>
</evidence>
<sequence>MIPLAFDYEVAESVDHAVELLNQHGDEAKLLAGGHSLLPIMKLRLAAPTVLIDLGRIDGLNYVRDEGDTLAIGAMTRHCDVERDPLLQEHCGLVSYTASLVGDPQVRHRGTIGGSISHGDAASDLPSTLLALDANFVVRGRNGERTVAAGDFFKDYLETDLAPDEVVTEIRVPKLNGAGWSYKKFNRRAQDWAVVGAAAVVERSNGTIGSARIGLTNMGSTPIRATAAESALSGASPDSVAEATSSADEGTSPSSDIAASAEYRRHLARVLSKRAVEEALGR</sequence>
<keyword evidence="7" id="KW-1185">Reference proteome</keyword>
<dbReference type="RefSeq" id="WP_166179385.1">
    <property type="nucleotide sequence ID" value="NZ_CP045119.1"/>
</dbReference>
<dbReference type="InterPro" id="IPR016166">
    <property type="entry name" value="FAD-bd_PCMH"/>
</dbReference>
<dbReference type="Gene3D" id="3.30.465.10">
    <property type="match status" value="1"/>
</dbReference>
<dbReference type="PROSITE" id="PS51387">
    <property type="entry name" value="FAD_PCMH"/>
    <property type="match status" value="1"/>
</dbReference>
<dbReference type="Proteomes" id="UP000501452">
    <property type="component" value="Chromosome"/>
</dbReference>
<dbReference type="InterPro" id="IPR005107">
    <property type="entry name" value="CO_DH_flav_C"/>
</dbReference>
<dbReference type="InterPro" id="IPR002346">
    <property type="entry name" value="Mopterin_DH_FAD-bd"/>
</dbReference>
<dbReference type="Gene3D" id="3.30.390.50">
    <property type="entry name" value="CO dehydrogenase flavoprotein, C-terminal domain"/>
    <property type="match status" value="1"/>
</dbReference>
<dbReference type="Gene3D" id="3.30.43.10">
    <property type="entry name" value="Uridine Diphospho-n-acetylenolpyruvylglucosamine Reductase, domain 2"/>
    <property type="match status" value="1"/>
</dbReference>
<feature type="compositionally biased region" description="Polar residues" evidence="4">
    <location>
        <begin position="242"/>
        <end position="257"/>
    </location>
</feature>
<dbReference type="FunFam" id="3.30.465.10:FF:000017">
    <property type="entry name" value="Xanthine dehydrogenase, FAD binding subunit"/>
    <property type="match status" value="1"/>
</dbReference>
<dbReference type="InterPro" id="IPR016167">
    <property type="entry name" value="FAD-bd_PCMH_sub1"/>
</dbReference>
<dbReference type="InterPro" id="IPR036683">
    <property type="entry name" value="CO_DH_flav_C_dom_sf"/>
</dbReference>
<dbReference type="InterPro" id="IPR016169">
    <property type="entry name" value="FAD-bd_PCMH_sub2"/>
</dbReference>
<dbReference type="InterPro" id="IPR036318">
    <property type="entry name" value="FAD-bd_PCMH-like_sf"/>
</dbReference>
<accession>A0A6G8QEA9</accession>
<dbReference type="SUPFAM" id="SSF56176">
    <property type="entry name" value="FAD-binding/transporter-associated domain-like"/>
    <property type="match status" value="1"/>
</dbReference>
<keyword evidence="2" id="KW-0274">FAD</keyword>
<keyword evidence="3" id="KW-0560">Oxidoreductase</keyword>
<dbReference type="GO" id="GO:0016491">
    <property type="term" value="F:oxidoreductase activity"/>
    <property type="evidence" value="ECO:0007669"/>
    <property type="project" value="UniProtKB-KW"/>
</dbReference>
<name>A0A6G8QEA9_9ACTN</name>
<feature type="domain" description="FAD-binding PCMH-type" evidence="5">
    <location>
        <begin position="1"/>
        <end position="177"/>
    </location>
</feature>
<dbReference type="EMBL" id="CP045119">
    <property type="protein sequence ID" value="QIN84819.1"/>
    <property type="molecule type" value="Genomic_DNA"/>
</dbReference>
<dbReference type="Pfam" id="PF03450">
    <property type="entry name" value="CO_deh_flav_C"/>
    <property type="match status" value="1"/>
</dbReference>
<evidence type="ECO:0000259" key="5">
    <source>
        <dbReference type="PROSITE" id="PS51387"/>
    </source>
</evidence>